<comment type="similarity">
    <text evidence="1 5">Belongs to the FlgD family.</text>
</comment>
<feature type="domain" description="FlgD Tudor-like" evidence="8">
    <location>
        <begin position="88"/>
        <end position="225"/>
    </location>
</feature>
<evidence type="ECO:0000313" key="10">
    <source>
        <dbReference type="Proteomes" id="UP000253226"/>
    </source>
</evidence>
<proteinExistence type="inferred from homology"/>
<evidence type="ECO:0000259" key="7">
    <source>
        <dbReference type="Pfam" id="PF13860"/>
    </source>
</evidence>
<comment type="caution">
    <text evidence="9">The sequence shown here is derived from an EMBL/GenBank/DDBJ whole genome shotgun (WGS) entry which is preliminary data.</text>
</comment>
<name>A0A367W3E2_9PROT</name>
<keyword evidence="9" id="KW-0282">Flagellum</keyword>
<protein>
    <recommendedName>
        <fullName evidence="2 5">Basal-body rod modification protein FlgD</fullName>
    </recommendedName>
</protein>
<dbReference type="Proteomes" id="UP000253226">
    <property type="component" value="Unassembled WGS sequence"/>
</dbReference>
<evidence type="ECO:0000256" key="2">
    <source>
        <dbReference type="ARBA" id="ARBA00016013"/>
    </source>
</evidence>
<dbReference type="OrthoDB" id="9785233at2"/>
<keyword evidence="3 5" id="KW-1005">Bacterial flagellum biogenesis</keyword>
<evidence type="ECO:0000313" key="9">
    <source>
        <dbReference type="EMBL" id="RCK34759.1"/>
    </source>
</evidence>
<dbReference type="EMBL" id="JPWF01000010">
    <property type="protein sequence ID" value="RCK34759.1"/>
    <property type="molecule type" value="Genomic_DNA"/>
</dbReference>
<evidence type="ECO:0000256" key="5">
    <source>
        <dbReference type="RuleBase" id="RU362076"/>
    </source>
</evidence>
<organism evidence="9 10">
    <name type="scientific">Thalassospira profundimaris</name>
    <dbReference type="NCBI Taxonomy" id="502049"/>
    <lineage>
        <taxon>Bacteria</taxon>
        <taxon>Pseudomonadati</taxon>
        <taxon>Pseudomonadota</taxon>
        <taxon>Alphaproteobacteria</taxon>
        <taxon>Rhodospirillales</taxon>
        <taxon>Thalassospiraceae</taxon>
        <taxon>Thalassospira</taxon>
    </lineage>
</organism>
<feature type="region of interest" description="Disordered" evidence="6">
    <location>
        <begin position="232"/>
        <end position="258"/>
    </location>
</feature>
<dbReference type="Gene3D" id="2.60.40.4070">
    <property type="match status" value="1"/>
</dbReference>
<evidence type="ECO:0000256" key="3">
    <source>
        <dbReference type="ARBA" id="ARBA00022795"/>
    </source>
</evidence>
<sequence>MAISSLTNIGLSQNDTNAASSSSASQLAQNFDTFLTLLTTQLKNQDPTSPMESDKFTDQLSQFAQVEQGIQSNKNLENLIAMQSQQRQLSALSYVGAEIEAVGDTNWLEDGGELKYKYNVSPEVPRLQLQIQDQSGKTVYSEELTDVSGLQTFTWDGKNNSGVEQAEGAYTLVVKPLAANGDTFTDEDGDPASVAVGIIGTVDSVDIDDDDIYLRIGDVAVPFSTLTNVKLGANGTEDTADSGDGGNDNGSDEQDEAA</sequence>
<dbReference type="InterPro" id="IPR005648">
    <property type="entry name" value="FlgD"/>
</dbReference>
<dbReference type="Pfam" id="PF03963">
    <property type="entry name" value="FlgD"/>
    <property type="match status" value="1"/>
</dbReference>
<evidence type="ECO:0000256" key="6">
    <source>
        <dbReference type="SAM" id="MobiDB-lite"/>
    </source>
</evidence>
<evidence type="ECO:0000256" key="1">
    <source>
        <dbReference type="ARBA" id="ARBA00010577"/>
    </source>
</evidence>
<dbReference type="InterPro" id="IPR025963">
    <property type="entry name" value="FLgD_Tudor"/>
</dbReference>
<reference evidence="9 10" key="1">
    <citation type="submission" date="2014-07" db="EMBL/GenBank/DDBJ databases">
        <title>Draft genome sequence of Thalassospira profundimaris 35.</title>
        <authorList>
            <person name="Lai Q."/>
            <person name="Shao Z."/>
        </authorList>
    </citation>
    <scope>NUCLEOTIDE SEQUENCE [LARGE SCALE GENOMIC DNA]</scope>
    <source>
        <strain evidence="9 10">35</strain>
    </source>
</reference>
<dbReference type="Gene3D" id="2.30.30.910">
    <property type="match status" value="1"/>
</dbReference>
<keyword evidence="9" id="KW-0966">Cell projection</keyword>
<dbReference type="Pfam" id="PF13860">
    <property type="entry name" value="FlgD_ig"/>
    <property type="match status" value="1"/>
</dbReference>
<dbReference type="InterPro" id="IPR025965">
    <property type="entry name" value="FlgD/Vpr_Ig-like"/>
</dbReference>
<gene>
    <name evidence="9" type="ORF">TH19_16150</name>
</gene>
<dbReference type="Pfam" id="PF13861">
    <property type="entry name" value="FLgD_tudor"/>
    <property type="match status" value="1"/>
</dbReference>
<dbReference type="RefSeq" id="WP_114103290.1">
    <property type="nucleotide sequence ID" value="NZ_JPWF01000010.1"/>
</dbReference>
<keyword evidence="9" id="KW-0969">Cilium</keyword>
<evidence type="ECO:0000256" key="4">
    <source>
        <dbReference type="ARBA" id="ARBA00024746"/>
    </source>
</evidence>
<evidence type="ECO:0000259" key="8">
    <source>
        <dbReference type="Pfam" id="PF13861"/>
    </source>
</evidence>
<comment type="function">
    <text evidence="4 5">Required for flagellar hook formation. May act as a scaffolding protein.</text>
</comment>
<accession>A0A367W3E2</accession>
<dbReference type="GO" id="GO:0044781">
    <property type="term" value="P:bacterial-type flagellum organization"/>
    <property type="evidence" value="ECO:0007669"/>
    <property type="project" value="UniProtKB-UniRule"/>
</dbReference>
<dbReference type="AlphaFoldDB" id="A0A367W3E2"/>
<feature type="domain" description="FlgD/Vpr Ig-like" evidence="7">
    <location>
        <begin position="109"/>
        <end position="175"/>
    </location>
</feature>